<evidence type="ECO:0000313" key="2">
    <source>
        <dbReference type="EMBL" id="VUD70538.1"/>
    </source>
</evidence>
<dbReference type="GO" id="GO:0005886">
    <property type="term" value="C:plasma membrane"/>
    <property type="evidence" value="ECO:0007669"/>
    <property type="project" value="TreeGrafter"/>
</dbReference>
<feature type="transmembrane region" description="Helical" evidence="1">
    <location>
        <begin position="128"/>
        <end position="146"/>
    </location>
</feature>
<dbReference type="InterPro" id="IPR006750">
    <property type="entry name" value="YdcZ"/>
</dbReference>
<evidence type="ECO:0000256" key="1">
    <source>
        <dbReference type="SAM" id="Phobius"/>
    </source>
</evidence>
<dbReference type="Pfam" id="PF04657">
    <property type="entry name" value="DMT_YdcZ"/>
    <property type="match status" value="1"/>
</dbReference>
<keyword evidence="3" id="KW-1185">Reference proteome</keyword>
<keyword evidence="1" id="KW-1133">Transmembrane helix</keyword>
<dbReference type="OrthoDB" id="7864805at2"/>
<feature type="transmembrane region" description="Helical" evidence="1">
    <location>
        <begin position="70"/>
        <end position="89"/>
    </location>
</feature>
<dbReference type="AlphaFoldDB" id="A0A509E8V7"/>
<organism evidence="2 3">
    <name type="scientific">Methylobacterium symbioticum</name>
    <dbReference type="NCBI Taxonomy" id="2584084"/>
    <lineage>
        <taxon>Bacteria</taxon>
        <taxon>Pseudomonadati</taxon>
        <taxon>Pseudomonadota</taxon>
        <taxon>Alphaproteobacteria</taxon>
        <taxon>Hyphomicrobiales</taxon>
        <taxon>Methylobacteriaceae</taxon>
        <taxon>Methylobacterium</taxon>
    </lineage>
</organism>
<feature type="transmembrane region" description="Helical" evidence="1">
    <location>
        <begin position="32"/>
        <end position="50"/>
    </location>
</feature>
<reference evidence="2 3" key="1">
    <citation type="submission" date="2019-06" db="EMBL/GenBank/DDBJ databases">
        <authorList>
            <person name="Rodrigo-Torres L."/>
            <person name="Arahal R. D."/>
            <person name="Lucena T."/>
        </authorList>
    </citation>
    <scope>NUCLEOTIDE SEQUENCE [LARGE SCALE GENOMIC DNA]</scope>
    <source>
        <strain evidence="2 3">SB0023/3</strain>
    </source>
</reference>
<dbReference type="PANTHER" id="PTHR34821:SF2">
    <property type="entry name" value="INNER MEMBRANE PROTEIN YDCZ"/>
    <property type="match status" value="1"/>
</dbReference>
<dbReference type="Proteomes" id="UP000410984">
    <property type="component" value="Unassembled WGS sequence"/>
</dbReference>
<accession>A0A509E8V7</accession>
<keyword evidence="1" id="KW-0812">Transmembrane</keyword>
<evidence type="ECO:0008006" key="4">
    <source>
        <dbReference type="Google" id="ProtNLM"/>
    </source>
</evidence>
<evidence type="ECO:0000313" key="3">
    <source>
        <dbReference type="Proteomes" id="UP000410984"/>
    </source>
</evidence>
<keyword evidence="1" id="KW-0472">Membrane</keyword>
<dbReference type="RefSeq" id="WP_142582108.1">
    <property type="nucleotide sequence ID" value="NZ_CABFPH010000010.1"/>
</dbReference>
<dbReference type="EMBL" id="CABFPH010000010">
    <property type="protein sequence ID" value="VUD70538.1"/>
    <property type="molecule type" value="Genomic_DNA"/>
</dbReference>
<feature type="transmembrane region" description="Helical" evidence="1">
    <location>
        <begin position="95"/>
        <end position="116"/>
    </location>
</feature>
<sequence>MAYLYLAAVLVGVANAIQPGMTEALARAFGQPILAALISMLTGVTLYLTFGLATGRLRAPRLEEAAAAPWWAWAGGVLGALLVLSHVFVAPRIGAGRYIGLSVTAAILTSITLDHFGLLGFQQHPAGLWRLLGGVLMVAGVTLVAVF</sequence>
<name>A0A509E8V7_9HYPH</name>
<dbReference type="PANTHER" id="PTHR34821">
    <property type="entry name" value="INNER MEMBRANE PROTEIN YDCZ"/>
    <property type="match status" value="1"/>
</dbReference>
<proteinExistence type="predicted"/>
<protein>
    <recommendedName>
        <fullName evidence="4">Inner membrane protein YdcZ</fullName>
    </recommendedName>
</protein>
<gene>
    <name evidence="2" type="ORF">MET9862_01108</name>
</gene>